<dbReference type="PANTHER" id="PTHR35561:SF1">
    <property type="entry name" value="RNA 2',3'-CYCLIC PHOSPHODIESTERASE"/>
    <property type="match status" value="1"/>
</dbReference>
<dbReference type="KEGG" id="dpb:BABL1_gene_111"/>
<comment type="similarity">
    <text evidence="2">Belongs to the 2H phosphoesterase superfamily. ThpR family.</text>
</comment>
<dbReference type="InterPro" id="IPR004175">
    <property type="entry name" value="RNA_CPDase"/>
</dbReference>
<dbReference type="GO" id="GO:0008664">
    <property type="term" value="F:RNA 2',3'-cyclic 3'-phosphodiesterase activity"/>
    <property type="evidence" value="ECO:0007669"/>
    <property type="project" value="UniProtKB-EC"/>
</dbReference>
<dbReference type="RefSeq" id="WP_023792942.1">
    <property type="nucleotide sequence ID" value="NC_023003.1"/>
</dbReference>
<evidence type="ECO:0000313" key="4">
    <source>
        <dbReference type="EMBL" id="CDK30977.1"/>
    </source>
</evidence>
<feature type="active site" description="Proton acceptor" evidence="2">
    <location>
        <position position="126"/>
    </location>
</feature>
<dbReference type="AlphaFoldDB" id="V6DHC8"/>
<feature type="short sequence motif" description="HXTX 2" evidence="2">
    <location>
        <begin position="126"/>
        <end position="129"/>
    </location>
</feature>
<organism evidence="4 5">
    <name type="scientific">Candidatus Babela massiliensis</name>
    <dbReference type="NCBI Taxonomy" id="673862"/>
    <lineage>
        <taxon>Bacteria</taxon>
        <taxon>Candidatus Babelota</taxon>
        <taxon>Candidatus Babeliae</taxon>
        <taxon>Candidatus Babeliales</taxon>
        <taxon>Candidatus Babeliaceae</taxon>
        <taxon>Candidatus Babela</taxon>
    </lineage>
</organism>
<protein>
    <recommendedName>
        <fullName evidence="2">RNA 2',3'-cyclic phosphodiesterase</fullName>
        <shortName evidence="2">RNA 2',3'-CPDase</shortName>
        <ecNumber evidence="2">3.1.4.58</ecNumber>
    </recommendedName>
</protein>
<dbReference type="EC" id="3.1.4.58" evidence="2"/>
<dbReference type="NCBIfam" id="TIGR02258">
    <property type="entry name" value="2_5_ligase"/>
    <property type="match status" value="1"/>
</dbReference>
<reference evidence="4 5" key="1">
    <citation type="journal article" date="2015" name="Biol. Direct">
        <title>Babela massiliensis, a representative of a widespread bacterial phylum with unusual adaptations to parasitism in amoebae.</title>
        <authorList>
            <person name="Pagnier I."/>
            <person name="Yutin N."/>
            <person name="Croce O."/>
            <person name="Makarova K.S."/>
            <person name="Wolf Y.I."/>
            <person name="Benamar S."/>
            <person name="Raoult D."/>
            <person name="Koonin E.V."/>
            <person name="La Scola B."/>
        </authorList>
    </citation>
    <scope>NUCLEOTIDE SEQUENCE [LARGE SCALE GENOMIC DNA]</scope>
    <source>
        <strain evidence="5">BABL1</strain>
    </source>
</reference>
<feature type="domain" description="Phosphoesterase HXTX" evidence="3">
    <location>
        <begin position="21"/>
        <end position="88"/>
    </location>
</feature>
<dbReference type="Proteomes" id="UP000018769">
    <property type="component" value="Chromosome I"/>
</dbReference>
<comment type="function">
    <text evidence="2">Hydrolyzes RNA 2',3'-cyclic phosphodiester to an RNA 2'-phosphomonoester.</text>
</comment>
<dbReference type="eggNOG" id="COG1514">
    <property type="taxonomic scope" value="Bacteria"/>
</dbReference>
<dbReference type="PANTHER" id="PTHR35561">
    <property type="entry name" value="RNA 2',3'-CYCLIC PHOSPHODIESTERASE"/>
    <property type="match status" value="1"/>
</dbReference>
<gene>
    <name evidence="4" type="ORF">BABL1_gene_111</name>
</gene>
<evidence type="ECO:0000256" key="2">
    <source>
        <dbReference type="HAMAP-Rule" id="MF_01940"/>
    </source>
</evidence>
<evidence type="ECO:0000259" key="3">
    <source>
        <dbReference type="Pfam" id="PF02834"/>
    </source>
</evidence>
<comment type="catalytic activity">
    <reaction evidence="2">
        <text>a 3'-end 2',3'-cyclophospho-ribonucleotide-RNA + H2O = a 3'-end 2'-phospho-ribonucleotide-RNA + H(+)</text>
        <dbReference type="Rhea" id="RHEA:11828"/>
        <dbReference type="Rhea" id="RHEA-COMP:10464"/>
        <dbReference type="Rhea" id="RHEA-COMP:17353"/>
        <dbReference type="ChEBI" id="CHEBI:15377"/>
        <dbReference type="ChEBI" id="CHEBI:15378"/>
        <dbReference type="ChEBI" id="CHEBI:83064"/>
        <dbReference type="ChEBI" id="CHEBI:173113"/>
        <dbReference type="EC" id="3.1.4.58"/>
    </reaction>
</comment>
<feature type="domain" description="Phosphoesterase HXTX" evidence="3">
    <location>
        <begin position="108"/>
        <end position="171"/>
    </location>
</feature>
<dbReference type="Pfam" id="PF02834">
    <property type="entry name" value="LigT_PEase"/>
    <property type="match status" value="2"/>
</dbReference>
<keyword evidence="1 2" id="KW-0378">Hydrolase</keyword>
<dbReference type="OrthoDB" id="9789350at2"/>
<dbReference type="Gene3D" id="3.90.1140.10">
    <property type="entry name" value="Cyclic phosphodiesterase"/>
    <property type="match status" value="1"/>
</dbReference>
<dbReference type="HAMAP" id="MF_01940">
    <property type="entry name" value="RNA_CPDase"/>
    <property type="match status" value="1"/>
</dbReference>
<evidence type="ECO:0000313" key="5">
    <source>
        <dbReference type="Proteomes" id="UP000018769"/>
    </source>
</evidence>
<dbReference type="EMBL" id="HG793133">
    <property type="protein sequence ID" value="CDK30977.1"/>
    <property type="molecule type" value="Genomic_DNA"/>
</dbReference>
<sequence length="191" mass="22914">MILFVAIDLENIIELNFIQKQLKNKLENLDLNLNWVNPQDFHITLAFIGKIKEENLDQLNLILNNIKFYKFKIKLENLELNKSNNIIWIKVKSDELEELAHKIKEILHKSLKLDNHINFKRTFIPHVTILRIKNEILSQEEYKKIQNILDQINYNKVTLAINEFCLYESKRDILNHLKSSKYHKISNFNLY</sequence>
<proteinExistence type="inferred from homology"/>
<keyword evidence="4" id="KW-0436">Ligase</keyword>
<dbReference type="GO" id="GO:0016874">
    <property type="term" value="F:ligase activity"/>
    <property type="evidence" value="ECO:0007669"/>
    <property type="project" value="UniProtKB-KW"/>
</dbReference>
<feature type="active site" description="Proton donor" evidence="2">
    <location>
        <position position="42"/>
    </location>
</feature>
<name>V6DHC8_9BACT</name>
<dbReference type="SUPFAM" id="SSF55144">
    <property type="entry name" value="LigT-like"/>
    <property type="match status" value="1"/>
</dbReference>
<dbReference type="GO" id="GO:0004113">
    <property type="term" value="F:2',3'-cyclic-nucleotide 3'-phosphodiesterase activity"/>
    <property type="evidence" value="ECO:0007669"/>
    <property type="project" value="InterPro"/>
</dbReference>
<keyword evidence="5" id="KW-1185">Reference proteome</keyword>
<dbReference type="STRING" id="673862.BABL1_gene_111"/>
<dbReference type="InterPro" id="IPR009097">
    <property type="entry name" value="Cyclic_Pdiesterase"/>
</dbReference>
<evidence type="ECO:0000256" key="1">
    <source>
        <dbReference type="ARBA" id="ARBA00022801"/>
    </source>
</evidence>
<accession>V6DHC8</accession>
<dbReference type="InterPro" id="IPR014051">
    <property type="entry name" value="Phosphoesterase_HXTX"/>
</dbReference>
<feature type="short sequence motif" description="HXTX 1" evidence="2">
    <location>
        <begin position="42"/>
        <end position="45"/>
    </location>
</feature>
<dbReference type="HOGENOM" id="CLU_1419131_0_0_7"/>